<dbReference type="Proteomes" id="UP001055811">
    <property type="component" value="Linkage Group LG06"/>
</dbReference>
<keyword evidence="2" id="KW-1185">Reference proteome</keyword>
<protein>
    <submittedName>
        <fullName evidence="1">Uncharacterized protein</fullName>
    </submittedName>
</protein>
<comment type="caution">
    <text evidence="1">The sequence shown here is derived from an EMBL/GenBank/DDBJ whole genome shotgun (WGS) entry which is preliminary data.</text>
</comment>
<accession>A0ACB9BQ31</accession>
<gene>
    <name evidence="1" type="ORF">L2E82_35868</name>
</gene>
<evidence type="ECO:0000313" key="1">
    <source>
        <dbReference type="EMBL" id="KAI3724102.1"/>
    </source>
</evidence>
<sequence length="313" mass="34631">MCPPIVRLLFTLSILLLQSIRLYVSMSVLEVRFNSCLSSTCNLGFRLVQLREPAAVRRVHMYSELGLEPDGENGIKVESLHLVLCGFSINMDGHAHLAPLERLAKQLPTNGFHRAEKTDESVLRLVEEQKWFESTSKRAKSPKAGSEPDFEIKVQESAKKCSRVPVPKRMGELGLSVHRSGGSICYGVVRRGVAQVSASVLGTEGHRFRSCHLDVRHSVSKYSNKAKADAVLGSSFSNSSSQGGATKLMNFCEPEAASARSEMETETEIMRLFDQQPNSSPCQQPNFSETISSGTNLTYLMDQILYFLITLTV</sequence>
<proteinExistence type="predicted"/>
<name>A0ACB9BQ31_CICIN</name>
<dbReference type="EMBL" id="CM042014">
    <property type="protein sequence ID" value="KAI3724102.1"/>
    <property type="molecule type" value="Genomic_DNA"/>
</dbReference>
<reference evidence="1 2" key="2">
    <citation type="journal article" date="2022" name="Mol. Ecol. Resour.">
        <title>The genomes of chicory, endive, great burdock and yacon provide insights into Asteraceae paleo-polyploidization history and plant inulin production.</title>
        <authorList>
            <person name="Fan W."/>
            <person name="Wang S."/>
            <person name="Wang H."/>
            <person name="Wang A."/>
            <person name="Jiang F."/>
            <person name="Liu H."/>
            <person name="Zhao H."/>
            <person name="Xu D."/>
            <person name="Zhang Y."/>
        </authorList>
    </citation>
    <scope>NUCLEOTIDE SEQUENCE [LARGE SCALE GENOMIC DNA]</scope>
    <source>
        <strain evidence="2">cv. Punajuju</strain>
        <tissue evidence="1">Leaves</tissue>
    </source>
</reference>
<evidence type="ECO:0000313" key="2">
    <source>
        <dbReference type="Proteomes" id="UP001055811"/>
    </source>
</evidence>
<organism evidence="1 2">
    <name type="scientific">Cichorium intybus</name>
    <name type="common">Chicory</name>
    <dbReference type="NCBI Taxonomy" id="13427"/>
    <lineage>
        <taxon>Eukaryota</taxon>
        <taxon>Viridiplantae</taxon>
        <taxon>Streptophyta</taxon>
        <taxon>Embryophyta</taxon>
        <taxon>Tracheophyta</taxon>
        <taxon>Spermatophyta</taxon>
        <taxon>Magnoliopsida</taxon>
        <taxon>eudicotyledons</taxon>
        <taxon>Gunneridae</taxon>
        <taxon>Pentapetalae</taxon>
        <taxon>asterids</taxon>
        <taxon>campanulids</taxon>
        <taxon>Asterales</taxon>
        <taxon>Asteraceae</taxon>
        <taxon>Cichorioideae</taxon>
        <taxon>Cichorieae</taxon>
        <taxon>Cichoriinae</taxon>
        <taxon>Cichorium</taxon>
    </lineage>
</organism>
<reference evidence="2" key="1">
    <citation type="journal article" date="2022" name="Mol. Ecol. Resour.">
        <title>The genomes of chicory, endive, great burdock and yacon provide insights into Asteraceae palaeo-polyploidization history and plant inulin production.</title>
        <authorList>
            <person name="Fan W."/>
            <person name="Wang S."/>
            <person name="Wang H."/>
            <person name="Wang A."/>
            <person name="Jiang F."/>
            <person name="Liu H."/>
            <person name="Zhao H."/>
            <person name="Xu D."/>
            <person name="Zhang Y."/>
        </authorList>
    </citation>
    <scope>NUCLEOTIDE SEQUENCE [LARGE SCALE GENOMIC DNA]</scope>
    <source>
        <strain evidence="2">cv. Punajuju</strain>
    </source>
</reference>